<evidence type="ECO:0000259" key="3">
    <source>
        <dbReference type="PROSITE" id="PS50172"/>
    </source>
</evidence>
<dbReference type="AlphaFoldDB" id="A0A2S6CKM4"/>
<evidence type="ECO:0000313" key="6">
    <source>
        <dbReference type="Proteomes" id="UP000237631"/>
    </source>
</evidence>
<protein>
    <submittedName>
        <fullName evidence="5">Uncharacterized protein</fullName>
    </submittedName>
</protein>
<dbReference type="OrthoDB" id="342264at2759"/>
<feature type="compositionally biased region" description="Polar residues" evidence="2">
    <location>
        <begin position="462"/>
        <end position="487"/>
    </location>
</feature>
<dbReference type="InterPro" id="IPR036420">
    <property type="entry name" value="BRCT_dom_sf"/>
</dbReference>
<evidence type="ECO:0000256" key="1">
    <source>
        <dbReference type="SAM" id="Coils"/>
    </source>
</evidence>
<keyword evidence="1" id="KW-0175">Coiled coil</keyword>
<evidence type="ECO:0000259" key="4">
    <source>
        <dbReference type="PROSITE" id="PS51977"/>
    </source>
</evidence>
<keyword evidence="6" id="KW-1185">Reference proteome</keyword>
<dbReference type="InterPro" id="IPR036930">
    <property type="entry name" value="WGR_dom_sf"/>
</dbReference>
<name>A0A2S6CKM4_9PEZI</name>
<accession>A0A2S6CKM4</accession>
<dbReference type="SUPFAM" id="SSF52113">
    <property type="entry name" value="BRCT domain"/>
    <property type="match status" value="1"/>
</dbReference>
<dbReference type="EMBL" id="PNEN01000293">
    <property type="protein sequence ID" value="PPJ60287.1"/>
    <property type="molecule type" value="Genomic_DNA"/>
</dbReference>
<sequence>MPYKALRDCVIVTAGSGEKDWNTNQISLWIKEASGKFERAVTDSTTHLVITKKLWDTGGMIAQEAIRRQRQGQNISIVSFDWLDHCFTSKSKKKEKAYKFSVKDLSASCGKEDAGPRSHTGLLKELYLENTELTPAQQKLNEKKQAMEEALAKERAAEKEATRRQHLDKSHSLTELGHIFKKGAKKANAVLLNSNHHIYQDVTGFYYDVTLTKVDTARNTNERYNLVLQIFESNAVPNTYAFSTSFSGTKIAQVTNVVVNVGANFPTAMRSFRNCFKEKTGVHWNDRLKAPKDRSRHDEPRHHMDKVGSYARDQLDVSNEAADVRFQMFQYYPPSYGAVGQLETSALETSDEDQSTPQAGMHVTSGENGTNTPEVANEHHAGTPLQAVFGPRDVEKLHEAQSVPNEIGETLDPMTAPFDFGEGVDFGESADFEGTVAHADEGDVEPAVEPRYGDGAEFMDLSSYSLPPQTSAEQTHSGLATTPQVSSLGKRKDSGVVDSAEHSKKRKIDAASGEYIIENTSEAGDQMERD</sequence>
<dbReference type="Gene3D" id="3.40.50.10190">
    <property type="entry name" value="BRCT domain"/>
    <property type="match status" value="1"/>
</dbReference>
<proteinExistence type="predicted"/>
<dbReference type="CDD" id="cd00027">
    <property type="entry name" value="BRCT"/>
    <property type="match status" value="1"/>
</dbReference>
<comment type="caution">
    <text evidence="5">The sequence shown here is derived from an EMBL/GenBank/DDBJ whole genome shotgun (WGS) entry which is preliminary data.</text>
</comment>
<dbReference type="Pfam" id="PF00533">
    <property type="entry name" value="BRCT"/>
    <property type="match status" value="1"/>
</dbReference>
<gene>
    <name evidence="5" type="ORF">CBER1_01336</name>
</gene>
<organism evidence="5 6">
    <name type="scientific">Cercospora berteroae</name>
    <dbReference type="NCBI Taxonomy" id="357750"/>
    <lineage>
        <taxon>Eukaryota</taxon>
        <taxon>Fungi</taxon>
        <taxon>Dikarya</taxon>
        <taxon>Ascomycota</taxon>
        <taxon>Pezizomycotina</taxon>
        <taxon>Dothideomycetes</taxon>
        <taxon>Dothideomycetidae</taxon>
        <taxon>Mycosphaerellales</taxon>
        <taxon>Mycosphaerellaceae</taxon>
        <taxon>Cercospora</taxon>
    </lineage>
</organism>
<dbReference type="PROSITE" id="PS51977">
    <property type="entry name" value="WGR"/>
    <property type="match status" value="1"/>
</dbReference>
<reference evidence="6" key="1">
    <citation type="journal article" date="2017" name="bioRxiv">
        <title>Conservation of a gene cluster reveals novel cercosporin biosynthetic mechanisms and extends production to the genus Colletotrichum.</title>
        <authorList>
            <person name="de Jonge R."/>
            <person name="Ebert M.K."/>
            <person name="Huitt-Roehl C.R."/>
            <person name="Pal P."/>
            <person name="Suttle J.C."/>
            <person name="Spanner R.E."/>
            <person name="Neubauer J.D."/>
            <person name="Jurick W.M.II."/>
            <person name="Stott K.A."/>
            <person name="Secor G.A."/>
            <person name="Thomma B.P.H.J."/>
            <person name="Van de Peer Y."/>
            <person name="Townsend C.A."/>
            <person name="Bolton M.D."/>
        </authorList>
    </citation>
    <scope>NUCLEOTIDE SEQUENCE [LARGE SCALE GENOMIC DNA]</scope>
    <source>
        <strain evidence="6">CBS538.71</strain>
    </source>
</reference>
<dbReference type="SUPFAM" id="SSF142921">
    <property type="entry name" value="WGR domain-like"/>
    <property type="match status" value="1"/>
</dbReference>
<feature type="coiled-coil region" evidence="1">
    <location>
        <begin position="136"/>
        <end position="164"/>
    </location>
</feature>
<feature type="domain" description="BRCT" evidence="3">
    <location>
        <begin position="1"/>
        <end position="100"/>
    </location>
</feature>
<feature type="domain" description="WGR" evidence="4">
    <location>
        <begin position="195"/>
        <end position="297"/>
    </location>
</feature>
<dbReference type="STRING" id="357750.A0A2S6CKM4"/>
<feature type="compositionally biased region" description="Polar residues" evidence="2">
    <location>
        <begin position="365"/>
        <end position="374"/>
    </location>
</feature>
<dbReference type="PROSITE" id="PS50172">
    <property type="entry name" value="BRCT"/>
    <property type="match status" value="1"/>
</dbReference>
<feature type="region of interest" description="Disordered" evidence="2">
    <location>
        <begin position="454"/>
        <end position="530"/>
    </location>
</feature>
<feature type="compositionally biased region" description="Basic and acidic residues" evidence="2">
    <location>
        <begin position="490"/>
        <end position="502"/>
    </location>
</feature>
<dbReference type="InterPro" id="IPR001357">
    <property type="entry name" value="BRCT_dom"/>
</dbReference>
<evidence type="ECO:0000256" key="2">
    <source>
        <dbReference type="SAM" id="MobiDB-lite"/>
    </source>
</evidence>
<dbReference type="Proteomes" id="UP000237631">
    <property type="component" value="Unassembled WGS sequence"/>
</dbReference>
<feature type="region of interest" description="Disordered" evidence="2">
    <location>
        <begin position="344"/>
        <end position="377"/>
    </location>
</feature>
<evidence type="ECO:0000313" key="5">
    <source>
        <dbReference type="EMBL" id="PPJ60287.1"/>
    </source>
</evidence>
<dbReference type="InterPro" id="IPR008893">
    <property type="entry name" value="WGR_domain"/>
</dbReference>